<feature type="domain" description="RdRp catalytic" evidence="14">
    <location>
        <begin position="619"/>
        <end position="783"/>
    </location>
</feature>
<evidence type="ECO:0000256" key="5">
    <source>
        <dbReference type="ARBA" id="ARBA00022691"/>
    </source>
</evidence>
<dbReference type="PROSITE" id="PS50526">
    <property type="entry name" value="RDRP_SSRNA_NEG_NONSEG"/>
    <property type="match status" value="1"/>
</dbReference>
<dbReference type="KEGG" id="vg:30853904"/>
<reference evidence="15" key="1">
    <citation type="journal article" date="2016" name="Nature">
        <title>Redefining the invertebrate RNA virosphere.</title>
        <authorList>
            <person name="Shi M."/>
            <person name="Lin X.D."/>
            <person name="Tian J.H."/>
            <person name="Chen L.J."/>
            <person name="Chen X."/>
            <person name="Li C.X."/>
            <person name="Qin X.C."/>
            <person name="Li J."/>
            <person name="Cao J.P."/>
            <person name="Eden J.S."/>
            <person name="Buchmann J."/>
            <person name="Wang W."/>
            <person name="Xu J."/>
            <person name="Holmes E.C."/>
            <person name="Zhang Y.Z."/>
        </authorList>
    </citation>
    <scope>NUCLEOTIDE SEQUENCE [LARGE SCALE GENOMIC DNA]</scope>
    <source>
        <strain evidence="15">WLJQ91782</strain>
    </source>
</reference>
<evidence type="ECO:0000256" key="12">
    <source>
        <dbReference type="ARBA" id="ARBA00030436"/>
    </source>
</evidence>
<keyword evidence="6" id="KW-0548">Nucleotidyltransferase</keyword>
<dbReference type="Proteomes" id="UP000201870">
    <property type="component" value="Segment"/>
</dbReference>
<sequence length="2202" mass="245062">MVYWRLQRQQSRLAWRHPHIFLTRDEKFGRVLQRSDILQYRRRWAAYQDQPLPAEVLVSATEDERILHQHDRNYHRHRVDTTFVPTLLLDVLSSQHAPPDPGNTGIRTIGEVVARVMQFEDGYAREALDTELAVGPSSPVTQRVVAFLRTPLAQNCLGAITWFESCIDRHPECSLFIAGAIDQDERIRSKARASTSHYLHLSLTAKWTPHHCILAIKDSKWTLPYEAFLECHAKLCDMFSLLVYCEASAGVYLPDDAMPTLQQAVRLICEYHVLDPGSFFQVVKALEGLGIGQLLSQVEEWSEPNDEFLRETLAGFLPHSHGYRFAQRWIALLRSQPVEFQTELSCLSKISGHPFVDTSGGVRKVQSRARAPAEFAPGTADRLADLAKAQFCRAYYAKRRRWPKISSLEGVPNHLKQMIEGNKRPDDAAIARIHGCALVAEDYRNLVLAQEGVVACYENPIPLLKDRTISPRLEEMVRVHIIPLLAKALAVPHGPRVSPADKARSTSLLCHFITSTMGQLGYDEFLQAYRREDRFELPLVKSALLLKLVSKELELKSDDPRQFAAQTVPDRHRRQVTEAAVGTFLKEFSNEHTMTSSEIKLQQQLSALRRWGKSHPDSTTLIVSLDVRAWNNGFRASLVDTVMSNTLAAYFGDPLFEAVHAAYEHTHFYSIEGSSFVDYWFGQGGGIEGLNQYTWVWVYLVMNHSIFERWEYKYTFLCHGDDFRAYISIPNSVVAARGMLAIKQEIIAVVKRGLADFNLEVKTYDSYGSSTFSSFKKIQSVDSIVLPTAFRKMMKCHSSMDMVLPLLDAYIGTCFSTAHGGCFTAPTMVPAYATALMWACKHLLSHGLYATLPLSVLAALLIVPANLGGFPTLCPENLAVRASADQTTDFINRYEFARRCAPDLALVFERFLFQPMGVVAAEGYSKAPVLQLLDDPYAFPISRPTLPLTLLRSDLVPHIRSITRNELLREILQAADQPSDPAVADALSQSPVWSATLAAEIHSQSPQALLTDFLTKFESGRSVLQLLLAAGTRKKVIAKTFRRCMRQEQKLHRWRIEVATGMKGLCDPLRRAVEELPLDFRPRHAPHRRCPVRIRDTLASTAWGRKIETAVTAPPRHLVYIRTARDVVASGPTAGHFLVDVQSTESHHALRSQMYERGPGEPYVAGATSSSTQPGSLIYPSEDPVARRLVNLVVLKSWADTPLPALDGNGDRTDSLSSLALYYLHALAPSSTVETLCQAGPSRLRGCRLHHIHTRAGRSDIAMNLSSSWFSKISVNTDANAVYARSAARHNINYLHVVCHIRTTLLTRLLWGYGSGPEDGTYFASTDPCDHCHQPYVEHPMEFPTDRLLARPSCMVQNLAVVHRELLRLEDAIKSYHLEHERVADDVDAQDPGLQQRACAIKCHQFTATQNRHYAEVRDIFASTTGVLTHREVGELAPLSLSGAPNLSQRDLRKIPISAFATELVVLAGTLYARDGAPGLSIKDWFSYEASAISPSLLPWYPVISYIHESGFVSDFVAQLAAFCSQPVPPTGCRTPVDTVRTVTLLGPALVEHPTRKATVLNVDANVSEHGFMVRLREWLLGRWAHHHARMWSVAFEEYDESCPAVRDYLVWKTVFRHLHLPESLVAPALRDLRGPCRATTLRLFPLEQHHGPDPDLSDPESVGLLGTKSALQGLVQDCESWCGDSDSETLLHYVLTQIPRLGLQALDTVQCESLSGAEVTAVIEEMPIAYALDTEGPSREVTSSDWVRLSEAQLPECWRSLQPHKRLRYADLGAAEVRTGLITRSLVLHPEVSLQHPSLLEAEASEVFTGMGWAPSSSPLSAVVIEDTGGAITRWLLQRYPAMTVIVVLWRQSASLELPLTLRTRSDAAERVVTPLQATGLDRIGRPGYREAFLQTHPGPHALFVVAQVPGTNGEDRHNALTSVLGLASQTGTSNCALWVRFPDSIPSSLLGVVTATSTVFRKVAVVCPECCPGSGHYGLVGHGLPTTAIDQPDILPTIAMRHLEEIDAASVARDQLYRDHAHCADALPLTLPAESHGVCLPPEQALCSFKANLLDAFGVTIAATNGHDAVQEVRAAIRGVRSGLSRSAHTLREAHRRTCVWAGLRLCMDLAQELLPHDGLTTLPSSSVCRQCTYIRRTLELHGSRGWNSAVTWYDRPEVTAVLPGEMYPAHTLERSPAWTQMRHSAVCCSYWLTWACKRP</sequence>
<dbReference type="GeneID" id="30853904"/>
<organism evidence="15">
    <name type="scientific">Wenling crustacean virus 15</name>
    <dbReference type="NCBI Taxonomy" id="1923484"/>
    <lineage>
        <taxon>Viruses</taxon>
        <taxon>Riboviria</taxon>
        <taxon>Orthornavirae</taxon>
        <taxon>Negarnaviricota</taxon>
        <taxon>Haploviricotina</taxon>
        <taxon>Monjiviricetes</taxon>
        <taxon>Jingchuvirales</taxon>
        <taxon>Chuviridae</taxon>
        <taxon>Taceavirus</taxon>
        <taxon>Taceavirus wenlingense</taxon>
    </lineage>
</organism>
<keyword evidence="16" id="KW-1185">Reference proteome</keyword>
<evidence type="ECO:0000256" key="8">
    <source>
        <dbReference type="ARBA" id="ARBA00022840"/>
    </source>
</evidence>
<keyword evidence="2" id="KW-0696">RNA-directed RNA polymerase</keyword>
<keyword evidence="5" id="KW-0949">S-adenosyl-L-methionine</keyword>
<evidence type="ECO:0000256" key="10">
    <source>
        <dbReference type="ARBA" id="ARBA00023042"/>
    </source>
</evidence>
<keyword evidence="11" id="KW-0511">Multifunctional enzyme</keyword>
<evidence type="ECO:0000256" key="1">
    <source>
        <dbReference type="ARBA" id="ARBA00012494"/>
    </source>
</evidence>
<keyword evidence="4" id="KW-0808">Transferase</keyword>
<evidence type="ECO:0000256" key="3">
    <source>
        <dbReference type="ARBA" id="ARBA00022664"/>
    </source>
</evidence>
<name>A0A1L3KN56_9VIRU</name>
<evidence type="ECO:0000256" key="11">
    <source>
        <dbReference type="ARBA" id="ARBA00023268"/>
    </source>
</evidence>
<dbReference type="RefSeq" id="YP_009336632.1">
    <property type="nucleotide sequence ID" value="NC_032802.1"/>
</dbReference>
<evidence type="ECO:0000259" key="14">
    <source>
        <dbReference type="PROSITE" id="PS50526"/>
    </source>
</evidence>
<dbReference type="Pfam" id="PF00946">
    <property type="entry name" value="Mononeg_RNA_pol"/>
    <property type="match status" value="1"/>
</dbReference>
<evidence type="ECO:0000256" key="6">
    <source>
        <dbReference type="ARBA" id="ARBA00022695"/>
    </source>
</evidence>
<protein>
    <recommendedName>
        <fullName evidence="1">RNA-directed RNA polymerase</fullName>
        <ecNumber evidence="1">2.7.7.48</ecNumber>
    </recommendedName>
    <alternativeName>
        <fullName evidence="13">Replicase</fullName>
    </alternativeName>
    <alternativeName>
        <fullName evidence="12">Transcriptase</fullName>
    </alternativeName>
</protein>
<keyword evidence="7" id="KW-0547">Nucleotide-binding</keyword>
<keyword evidence="3" id="KW-0507">mRNA processing</keyword>
<evidence type="ECO:0000256" key="4">
    <source>
        <dbReference type="ARBA" id="ARBA00022679"/>
    </source>
</evidence>
<evidence type="ECO:0000313" key="15">
    <source>
        <dbReference type="EMBL" id="APG78840.1"/>
    </source>
</evidence>
<keyword evidence="10" id="KW-0506">mRNA capping</keyword>
<evidence type="ECO:0000313" key="16">
    <source>
        <dbReference type="Proteomes" id="UP000201870"/>
    </source>
</evidence>
<keyword evidence="8" id="KW-0067">ATP-binding</keyword>
<dbReference type="GO" id="GO:0004482">
    <property type="term" value="F:mRNA 5'-cap (guanine-N7-)-methyltransferase activity"/>
    <property type="evidence" value="ECO:0007669"/>
    <property type="project" value="InterPro"/>
</dbReference>
<dbReference type="InterPro" id="IPR014023">
    <property type="entry name" value="Mononeg_RNA_pol_cat"/>
</dbReference>
<evidence type="ECO:0000256" key="13">
    <source>
        <dbReference type="ARBA" id="ARBA00031012"/>
    </source>
</evidence>
<dbReference type="EMBL" id="KX884458">
    <property type="protein sequence ID" value="APG78840.1"/>
    <property type="molecule type" value="Genomic_RNA"/>
</dbReference>
<evidence type="ECO:0000256" key="2">
    <source>
        <dbReference type="ARBA" id="ARBA00022484"/>
    </source>
</evidence>
<dbReference type="EC" id="2.7.7.48" evidence="1"/>
<dbReference type="GO" id="GO:0005524">
    <property type="term" value="F:ATP binding"/>
    <property type="evidence" value="ECO:0007669"/>
    <property type="project" value="UniProtKB-KW"/>
</dbReference>
<proteinExistence type="predicted"/>
<keyword evidence="9" id="KW-0693">Viral RNA replication</keyword>
<evidence type="ECO:0000256" key="7">
    <source>
        <dbReference type="ARBA" id="ARBA00022741"/>
    </source>
</evidence>
<dbReference type="GO" id="GO:0003968">
    <property type="term" value="F:RNA-directed RNA polymerase activity"/>
    <property type="evidence" value="ECO:0007669"/>
    <property type="project" value="UniProtKB-KW"/>
</dbReference>
<evidence type="ECO:0000256" key="9">
    <source>
        <dbReference type="ARBA" id="ARBA00022953"/>
    </source>
</evidence>
<accession>A0A1L3KN56</accession>